<proteinExistence type="inferred from homology"/>
<dbReference type="InterPro" id="IPR002634">
    <property type="entry name" value="BolA"/>
</dbReference>
<evidence type="ECO:0000313" key="3">
    <source>
        <dbReference type="Proteomes" id="UP000240811"/>
    </source>
</evidence>
<dbReference type="InterPro" id="IPR036065">
    <property type="entry name" value="BolA-like_sf"/>
</dbReference>
<dbReference type="AlphaFoldDB" id="A0A2T4VYE6"/>
<comment type="similarity">
    <text evidence="1">Belongs to the BolA/IbaG family.</text>
</comment>
<accession>A0A2T4VYE6</accession>
<evidence type="ECO:0000256" key="1">
    <source>
        <dbReference type="RuleBase" id="RU003860"/>
    </source>
</evidence>
<dbReference type="Proteomes" id="UP000240811">
    <property type="component" value="Unassembled WGS sequence"/>
</dbReference>
<dbReference type="PANTHER" id="PTHR46230">
    <property type="match status" value="1"/>
</dbReference>
<evidence type="ECO:0000313" key="2">
    <source>
        <dbReference type="EMBL" id="PTL86799.1"/>
    </source>
</evidence>
<comment type="caution">
    <text evidence="2">The sequence shown here is derived from an EMBL/GenBank/DDBJ whole genome shotgun (WGS) entry which is preliminary data.</text>
</comment>
<dbReference type="EMBL" id="PSQJ01000002">
    <property type="protein sequence ID" value="PTL86799.1"/>
    <property type="molecule type" value="Genomic_DNA"/>
</dbReference>
<dbReference type="PANTHER" id="PTHR46230:SF7">
    <property type="entry name" value="BOLA-LIKE PROTEIN 1"/>
    <property type="match status" value="1"/>
</dbReference>
<organism evidence="2 3">
    <name type="scientific">Candidatus Liberibacter europaeus</name>
    <dbReference type="NCBI Taxonomy" id="744859"/>
    <lineage>
        <taxon>Bacteria</taxon>
        <taxon>Pseudomonadati</taxon>
        <taxon>Pseudomonadota</taxon>
        <taxon>Alphaproteobacteria</taxon>
        <taxon>Hyphomicrobiales</taxon>
        <taxon>Rhizobiaceae</taxon>
        <taxon>Liberibacter</taxon>
    </lineage>
</organism>
<dbReference type="SUPFAM" id="SSF82657">
    <property type="entry name" value="BolA-like"/>
    <property type="match status" value="1"/>
</dbReference>
<reference evidence="3" key="1">
    <citation type="submission" date="2018-02" db="EMBL/GenBank/DDBJ databases">
        <title>Genome sequence of Candidatus Liberibacter europaeus.</title>
        <authorList>
            <person name="Frampton R.A."/>
            <person name="Thompson S.M."/>
            <person name="David C."/>
            <person name="Addison S.M."/>
            <person name="Smith G.R."/>
        </authorList>
    </citation>
    <scope>NUCLEOTIDE SEQUENCE [LARGE SCALE GENOMIC DNA]</scope>
</reference>
<dbReference type="GO" id="GO:0016226">
    <property type="term" value="P:iron-sulfur cluster assembly"/>
    <property type="evidence" value="ECO:0007669"/>
    <property type="project" value="TreeGrafter"/>
</dbReference>
<protein>
    <submittedName>
        <fullName evidence="2">BolA family transcriptional regulator</fullName>
    </submittedName>
</protein>
<dbReference type="Pfam" id="PF01722">
    <property type="entry name" value="BolA"/>
    <property type="match status" value="1"/>
</dbReference>
<dbReference type="Gene3D" id="3.30.300.90">
    <property type="entry name" value="BolA-like"/>
    <property type="match status" value="1"/>
</dbReference>
<sequence>MQSYHVSLIEIITNKIQIALYPEELQVINESNLHIGHKPEFDGSGETHIRIKIISKSFIGMNKLLRHKKIYELLQTEINNGLHAISIEAFSPEEKNTFVK</sequence>
<name>A0A2T4VYE6_9HYPH</name>
<gene>
    <name evidence="2" type="ORF">C4617_03095</name>
</gene>
<dbReference type="PIRSF" id="PIRSF003113">
    <property type="entry name" value="BolA"/>
    <property type="match status" value="1"/>
</dbReference>